<dbReference type="OrthoDB" id="9769293at2"/>
<name>G8QTI2_SPHPG</name>
<dbReference type="HOGENOM" id="CLU_823553_0_0_12"/>
<dbReference type="SMART" id="SM00470">
    <property type="entry name" value="ParB"/>
    <property type="match status" value="1"/>
</dbReference>
<dbReference type="InterPro" id="IPR036086">
    <property type="entry name" value="ParB/Sulfiredoxin_sf"/>
</dbReference>
<reference evidence="2 3" key="1">
    <citation type="submission" date="2011-11" db="EMBL/GenBank/DDBJ databases">
        <title>Complete sequence of Spirochaeta sp. grapes.</title>
        <authorList>
            <consortium name="US DOE Joint Genome Institute"/>
            <person name="Lucas S."/>
            <person name="Han J."/>
            <person name="Lapidus A."/>
            <person name="Cheng J.-F."/>
            <person name="Goodwin L."/>
            <person name="Pitluck S."/>
            <person name="Peters L."/>
            <person name="Ovchinnikova G."/>
            <person name="Munk A.C."/>
            <person name="Detter J.C."/>
            <person name="Han C."/>
            <person name="Tapia R."/>
            <person name="Land M."/>
            <person name="Hauser L."/>
            <person name="Kyrpides N."/>
            <person name="Ivanova N."/>
            <person name="Pagani I."/>
            <person name="Ritalahtilisa K."/>
            <person name="Loeffler F."/>
            <person name="Woyke T."/>
        </authorList>
    </citation>
    <scope>NUCLEOTIDE SEQUENCE [LARGE SCALE GENOMIC DNA]</scope>
    <source>
        <strain evidence="3">ATCC BAA-1885 / DSM 22778 / Grapes</strain>
    </source>
</reference>
<proteinExistence type="predicted"/>
<evidence type="ECO:0000259" key="1">
    <source>
        <dbReference type="SMART" id="SM00470"/>
    </source>
</evidence>
<dbReference type="AlphaFoldDB" id="G8QTI2"/>
<dbReference type="Proteomes" id="UP000005632">
    <property type="component" value="Chromosome"/>
</dbReference>
<accession>G8QTI2</accession>
<dbReference type="SUPFAM" id="SSF110849">
    <property type="entry name" value="ParB/Sulfiredoxin"/>
    <property type="match status" value="1"/>
</dbReference>
<evidence type="ECO:0000313" key="2">
    <source>
        <dbReference type="EMBL" id="AEV30223.1"/>
    </source>
</evidence>
<sequence>MDIDDFLLGKMMIGKREYEVKNCDLRQSDLAFYVDNPRVYSSLRNIDDSVPTQEEIEKHMCDMESVKQLRLSIKENGGLIDPLIVRERDFVVLEGNSRLAAYRLLCKTDPVKWGKVKCTVLPADIDEAAIFTLLGQYHIVGRKDWSPYEQAGYLYRRKKNTKIPISDIARELGIAESQAKNYIRVFEYMITIDDLVQSRWSYYEELLKNKSIQKAIDINPTYEKVIVAQIKTGQIEAAADIRKIGKIASLKTKKGKKIFQEVANGDKDVYLAYSELQNAGSFDKVFEKVTSFRNYIIEPSLKQSIVSSAKKDDIVFCIKKIISRLKDVQKEIENE</sequence>
<dbReference type="RefSeq" id="WP_014271063.1">
    <property type="nucleotide sequence ID" value="NC_016633.1"/>
</dbReference>
<dbReference type="KEGG" id="sgp:SpiGrapes_2460"/>
<evidence type="ECO:0000313" key="3">
    <source>
        <dbReference type="Proteomes" id="UP000005632"/>
    </source>
</evidence>
<dbReference type="Gene3D" id="3.90.1530.10">
    <property type="entry name" value="Conserved hypothetical protein from pyrococcus furiosus pfu- 392566-001, ParB domain"/>
    <property type="match status" value="1"/>
</dbReference>
<dbReference type="EMBL" id="CP003155">
    <property type="protein sequence ID" value="AEV30223.1"/>
    <property type="molecule type" value="Genomic_DNA"/>
</dbReference>
<protein>
    <submittedName>
        <fullName evidence="2">Putative transcriptional regulator</fullName>
    </submittedName>
</protein>
<gene>
    <name evidence="2" type="ordered locus">SpiGrapes_2460</name>
</gene>
<organism evidence="2 3">
    <name type="scientific">Sphaerochaeta pleomorpha (strain ATCC BAA-1885 / DSM 22778 / Grapes)</name>
    <dbReference type="NCBI Taxonomy" id="158190"/>
    <lineage>
        <taxon>Bacteria</taxon>
        <taxon>Pseudomonadati</taxon>
        <taxon>Spirochaetota</taxon>
        <taxon>Spirochaetia</taxon>
        <taxon>Spirochaetales</taxon>
        <taxon>Sphaerochaetaceae</taxon>
        <taxon>Sphaerochaeta</taxon>
    </lineage>
</organism>
<keyword evidence="3" id="KW-1185">Reference proteome</keyword>
<dbReference type="InterPro" id="IPR003115">
    <property type="entry name" value="ParB_N"/>
</dbReference>
<dbReference type="STRING" id="158190.SpiGrapes_2460"/>
<dbReference type="eggNOG" id="COG1475">
    <property type="taxonomic scope" value="Bacteria"/>
</dbReference>
<feature type="domain" description="ParB-like N-terminal" evidence="1">
    <location>
        <begin position="42"/>
        <end position="137"/>
    </location>
</feature>